<dbReference type="EMBL" id="JAPQKP010000005">
    <property type="protein sequence ID" value="KAJ5189314.1"/>
    <property type="molecule type" value="Genomic_DNA"/>
</dbReference>
<gene>
    <name evidence="1" type="ORF">N7472_008328</name>
</gene>
<name>A0A9W9J2A2_9EURO</name>
<sequence>MSIIIGCGCWGTIKSNNSHLAATSLEHPRLLSASCPSVESNPRAGDRLAAQVRDTPEVENVDYCDFVLATLPRLSCWV</sequence>
<evidence type="ECO:0000313" key="1">
    <source>
        <dbReference type="EMBL" id="KAJ5189314.1"/>
    </source>
</evidence>
<dbReference type="AlphaFoldDB" id="A0A9W9J2A2"/>
<reference evidence="1" key="2">
    <citation type="journal article" date="2023" name="IMA Fungus">
        <title>Comparative genomic study of the Penicillium genus elucidates a diverse pangenome and 15 lateral gene transfer events.</title>
        <authorList>
            <person name="Petersen C."/>
            <person name="Sorensen T."/>
            <person name="Nielsen M.R."/>
            <person name="Sondergaard T.E."/>
            <person name="Sorensen J.L."/>
            <person name="Fitzpatrick D.A."/>
            <person name="Frisvad J.C."/>
            <person name="Nielsen K.L."/>
        </authorList>
    </citation>
    <scope>NUCLEOTIDE SEQUENCE</scope>
    <source>
        <strain evidence="1">IBT 16849</strain>
    </source>
</reference>
<reference evidence="1" key="1">
    <citation type="submission" date="2022-11" db="EMBL/GenBank/DDBJ databases">
        <authorList>
            <person name="Petersen C."/>
        </authorList>
    </citation>
    <scope>NUCLEOTIDE SEQUENCE</scope>
    <source>
        <strain evidence="1">IBT 16849</strain>
    </source>
</reference>
<protein>
    <submittedName>
        <fullName evidence="1">Uncharacterized protein</fullName>
    </submittedName>
</protein>
<accession>A0A9W9J2A2</accession>
<keyword evidence="2" id="KW-1185">Reference proteome</keyword>
<comment type="caution">
    <text evidence="1">The sequence shown here is derived from an EMBL/GenBank/DDBJ whole genome shotgun (WGS) entry which is preliminary data.</text>
</comment>
<proteinExistence type="predicted"/>
<dbReference type="Proteomes" id="UP001150879">
    <property type="component" value="Unassembled WGS sequence"/>
</dbReference>
<organism evidence="1 2">
    <name type="scientific">Penicillium cf. griseofulvum</name>
    <dbReference type="NCBI Taxonomy" id="2972120"/>
    <lineage>
        <taxon>Eukaryota</taxon>
        <taxon>Fungi</taxon>
        <taxon>Dikarya</taxon>
        <taxon>Ascomycota</taxon>
        <taxon>Pezizomycotina</taxon>
        <taxon>Eurotiomycetes</taxon>
        <taxon>Eurotiomycetidae</taxon>
        <taxon>Eurotiales</taxon>
        <taxon>Aspergillaceae</taxon>
        <taxon>Penicillium</taxon>
    </lineage>
</organism>
<evidence type="ECO:0000313" key="2">
    <source>
        <dbReference type="Proteomes" id="UP001150879"/>
    </source>
</evidence>